<comment type="caution">
    <text evidence="1">The sequence shown here is derived from an EMBL/GenBank/DDBJ whole genome shotgun (WGS) entry which is preliminary data.</text>
</comment>
<protein>
    <submittedName>
        <fullName evidence="1">Uncharacterized protein</fullName>
    </submittedName>
</protein>
<dbReference type="EMBL" id="MCFF01000034">
    <property type="protein sequence ID" value="ORZ09369.1"/>
    <property type="molecule type" value="Genomic_DNA"/>
</dbReference>
<dbReference type="GeneID" id="33561368"/>
<accession>A0A1Y2GFF8</accession>
<keyword evidence="2" id="KW-1185">Reference proteome</keyword>
<organism evidence="1 2">
    <name type="scientific">Lobosporangium transversale</name>
    <dbReference type="NCBI Taxonomy" id="64571"/>
    <lineage>
        <taxon>Eukaryota</taxon>
        <taxon>Fungi</taxon>
        <taxon>Fungi incertae sedis</taxon>
        <taxon>Mucoromycota</taxon>
        <taxon>Mortierellomycotina</taxon>
        <taxon>Mortierellomycetes</taxon>
        <taxon>Mortierellales</taxon>
        <taxon>Mortierellaceae</taxon>
        <taxon>Lobosporangium</taxon>
    </lineage>
</organism>
<proteinExistence type="predicted"/>
<sequence>MSTFSFLYFRKKRKLMLVCLVHQYDTLFIFILPGPELSVYITSIKVTTSTVSQSFSKKISLFKDVYLADLFFHLKFCLTDASLCSFSSSILLSIIMKSCSFSQHMIIEENMEMRIRFTNSIVSLSNEEQAHYNLGLHTAPRKESGKSGALNIAVFGP</sequence>
<dbReference type="RefSeq" id="XP_021878822.1">
    <property type="nucleotide sequence ID" value="XM_022019523.1"/>
</dbReference>
<name>A0A1Y2GFF8_9FUNG</name>
<dbReference type="Proteomes" id="UP000193648">
    <property type="component" value="Unassembled WGS sequence"/>
</dbReference>
<reference evidence="1 2" key="1">
    <citation type="submission" date="2016-07" db="EMBL/GenBank/DDBJ databases">
        <title>Pervasive Adenine N6-methylation of Active Genes in Fungi.</title>
        <authorList>
            <consortium name="DOE Joint Genome Institute"/>
            <person name="Mondo S.J."/>
            <person name="Dannebaum R.O."/>
            <person name="Kuo R.C."/>
            <person name="Labutti K."/>
            <person name="Haridas S."/>
            <person name="Kuo A."/>
            <person name="Salamov A."/>
            <person name="Ahrendt S.R."/>
            <person name="Lipzen A."/>
            <person name="Sullivan W."/>
            <person name="Andreopoulos W.B."/>
            <person name="Clum A."/>
            <person name="Lindquist E."/>
            <person name="Daum C."/>
            <person name="Ramamoorthy G.K."/>
            <person name="Gryganskyi A."/>
            <person name="Culley D."/>
            <person name="Magnuson J.K."/>
            <person name="James T.Y."/>
            <person name="O'Malley M.A."/>
            <person name="Stajich J.E."/>
            <person name="Spatafora J.W."/>
            <person name="Visel A."/>
            <person name="Grigoriev I.V."/>
        </authorList>
    </citation>
    <scope>NUCLEOTIDE SEQUENCE [LARGE SCALE GENOMIC DNA]</scope>
    <source>
        <strain evidence="1 2">NRRL 3116</strain>
    </source>
</reference>
<dbReference type="InParanoid" id="A0A1Y2GFF8"/>
<gene>
    <name evidence="1" type="ORF">BCR41DRAFT_137963</name>
</gene>
<evidence type="ECO:0000313" key="2">
    <source>
        <dbReference type="Proteomes" id="UP000193648"/>
    </source>
</evidence>
<evidence type="ECO:0000313" key="1">
    <source>
        <dbReference type="EMBL" id="ORZ09369.1"/>
    </source>
</evidence>
<dbReference type="AlphaFoldDB" id="A0A1Y2GFF8"/>
<dbReference type="OrthoDB" id="2391656at2759"/>